<reference evidence="4 5" key="1">
    <citation type="submission" date="2016-03" db="EMBL/GenBank/DDBJ databases">
        <title>Acinetobacter genomospecies 28 strain ANC 4149.</title>
        <authorList>
            <person name="Radolfova-Krizova L."/>
            <person name="Nemec A."/>
        </authorList>
    </citation>
    <scope>NUCLEOTIDE SEQUENCE [LARGE SCALE GENOMIC DNA]</scope>
    <source>
        <strain evidence="4 5">ANC 4149</strain>
    </source>
</reference>
<evidence type="ECO:0000256" key="1">
    <source>
        <dbReference type="SAM" id="MobiDB-lite"/>
    </source>
</evidence>
<dbReference type="GO" id="GO:0003677">
    <property type="term" value="F:DNA binding"/>
    <property type="evidence" value="ECO:0007669"/>
    <property type="project" value="InterPro"/>
</dbReference>
<evidence type="ECO:0000259" key="3">
    <source>
        <dbReference type="SMART" id="SM00278"/>
    </source>
</evidence>
<feature type="domain" description="Helix-hairpin-helix DNA-binding motif class 1" evidence="3">
    <location>
        <begin position="124"/>
        <end position="143"/>
    </location>
</feature>
<dbReference type="PANTHER" id="PTHR21180">
    <property type="entry name" value="ENDONUCLEASE/EXONUCLEASE/PHOSPHATASE FAMILY DOMAIN-CONTAINING PROTEIN 1"/>
    <property type="match status" value="1"/>
</dbReference>
<keyword evidence="5" id="KW-1185">Reference proteome</keyword>
<proteinExistence type="predicted"/>
<dbReference type="PANTHER" id="PTHR21180:SF32">
    <property type="entry name" value="ENDONUCLEASE_EXONUCLEASE_PHOSPHATASE FAMILY DOMAIN-CONTAINING PROTEIN 1"/>
    <property type="match status" value="1"/>
</dbReference>
<protein>
    <submittedName>
        <fullName evidence="4">Competence protein ComE</fullName>
    </submittedName>
</protein>
<dbReference type="GO" id="GO:0015627">
    <property type="term" value="C:type II protein secretion system complex"/>
    <property type="evidence" value="ECO:0007669"/>
    <property type="project" value="TreeGrafter"/>
</dbReference>
<dbReference type="GO" id="GO:0015628">
    <property type="term" value="P:protein secretion by the type II secretion system"/>
    <property type="evidence" value="ECO:0007669"/>
    <property type="project" value="TreeGrafter"/>
</dbReference>
<dbReference type="NCBIfam" id="TIGR00426">
    <property type="entry name" value="competence protein ComEA helix-hairpin-helix repeat region"/>
    <property type="match status" value="1"/>
</dbReference>
<feature type="region of interest" description="Disordered" evidence="1">
    <location>
        <begin position="31"/>
        <end position="61"/>
    </location>
</feature>
<dbReference type="STRING" id="1806892.AZH43_06695"/>
<dbReference type="InterPro" id="IPR010994">
    <property type="entry name" value="RuvA_2-like"/>
</dbReference>
<feature type="signal peptide" evidence="2">
    <location>
        <begin position="1"/>
        <end position="27"/>
    </location>
</feature>
<dbReference type="InterPro" id="IPR004509">
    <property type="entry name" value="Competence_ComEA_HhH"/>
</dbReference>
<dbReference type="GO" id="GO:0006281">
    <property type="term" value="P:DNA repair"/>
    <property type="evidence" value="ECO:0007669"/>
    <property type="project" value="InterPro"/>
</dbReference>
<dbReference type="Pfam" id="PF12836">
    <property type="entry name" value="HHH_3"/>
    <property type="match status" value="1"/>
</dbReference>
<feature type="chain" id="PRO_5007592268" evidence="2">
    <location>
        <begin position="28"/>
        <end position="146"/>
    </location>
</feature>
<dbReference type="OrthoDB" id="7510573at2"/>
<gene>
    <name evidence="4" type="ORF">AZH43_06695</name>
</gene>
<feature type="compositionally biased region" description="Low complexity" evidence="1">
    <location>
        <begin position="50"/>
        <end position="61"/>
    </location>
</feature>
<evidence type="ECO:0000313" key="5">
    <source>
        <dbReference type="Proteomes" id="UP000076276"/>
    </source>
</evidence>
<dbReference type="Proteomes" id="UP000076276">
    <property type="component" value="Unassembled WGS sequence"/>
</dbReference>
<dbReference type="Gene3D" id="1.10.150.280">
    <property type="entry name" value="AF1531-like domain"/>
    <property type="match status" value="1"/>
</dbReference>
<name>A0A151Y502_9GAMM</name>
<dbReference type="RefSeq" id="WP_067666346.1">
    <property type="nucleotide sequence ID" value="NZ_CBCSIK010000005.1"/>
</dbReference>
<dbReference type="SMART" id="SM00278">
    <property type="entry name" value="HhH1"/>
    <property type="match status" value="2"/>
</dbReference>
<dbReference type="SUPFAM" id="SSF47781">
    <property type="entry name" value="RuvA domain 2-like"/>
    <property type="match status" value="1"/>
</dbReference>
<dbReference type="AlphaFoldDB" id="A0A151Y502"/>
<dbReference type="InterPro" id="IPR051675">
    <property type="entry name" value="Endo/Exo/Phosphatase_dom_1"/>
</dbReference>
<accession>A0A151Y502</accession>
<dbReference type="InterPro" id="IPR003583">
    <property type="entry name" value="Hlx-hairpin-Hlx_DNA-bd_motif"/>
</dbReference>
<comment type="caution">
    <text evidence="4">The sequence shown here is derived from an EMBL/GenBank/DDBJ whole genome shotgun (WGS) entry which is preliminary data.</text>
</comment>
<dbReference type="EMBL" id="LUAW01000011">
    <property type="protein sequence ID" value="KYQ73121.1"/>
    <property type="molecule type" value="Genomic_DNA"/>
</dbReference>
<organism evidence="4 5">
    <name type="scientific">Acinetobacter pragensis</name>
    <dbReference type="NCBI Taxonomy" id="1806892"/>
    <lineage>
        <taxon>Bacteria</taxon>
        <taxon>Pseudomonadati</taxon>
        <taxon>Pseudomonadota</taxon>
        <taxon>Gammaproteobacteria</taxon>
        <taxon>Moraxellales</taxon>
        <taxon>Moraxellaceae</taxon>
        <taxon>Acinetobacter</taxon>
    </lineage>
</organism>
<feature type="domain" description="Helix-hairpin-helix DNA-binding motif class 1" evidence="3">
    <location>
        <begin position="94"/>
        <end position="113"/>
    </location>
</feature>
<keyword evidence="2" id="KW-0732">Signal</keyword>
<sequence length="146" mass="16035">MKHRNLNKFQLYLLMLLASISMSWTHAASPSNGSYQQWKSEQQAKDQQLNSAAESRIAANRAAASASQNHYLSKPALAPSTSSDKIRLNSADAAQFQQLSGIGQKKAEAIVEYRSKNGKFKNIEDIQAVKGIGPAIYAKNKDRLAL</sequence>
<evidence type="ECO:0000256" key="2">
    <source>
        <dbReference type="SAM" id="SignalP"/>
    </source>
</evidence>
<feature type="compositionally biased region" description="Polar residues" evidence="1">
    <location>
        <begin position="31"/>
        <end position="49"/>
    </location>
</feature>
<evidence type="ECO:0000313" key="4">
    <source>
        <dbReference type="EMBL" id="KYQ73121.1"/>
    </source>
</evidence>